<sequence>MGRAHETGGRAVPQYARIAADLLRQIEDGTLPPGELLPSEAELMRTYNVSAGTVRKAMAEVRAGGRVETRHGKGSLVKKRPPVRQRSSDRFRRSHRTKGQAAYLAEAAQSGAVPGVRVLSVEHRAVPDDVAPLLRVAPGTEVLARRRLYLRDGVPVETATSFIPRDVADAIPQLRAENPGSGGIYARFEGAGHEFAEFVETLQARGATAAETEVLGLTPGTPVIHLVREAVTTLGRVIEVCDTVMAADQFVLTYRIPAVD</sequence>
<dbReference type="InterPro" id="IPR011663">
    <property type="entry name" value="UTRA"/>
</dbReference>
<feature type="compositionally biased region" description="Basic residues" evidence="4">
    <location>
        <begin position="72"/>
        <end position="83"/>
    </location>
</feature>
<evidence type="ECO:0000256" key="3">
    <source>
        <dbReference type="ARBA" id="ARBA00023163"/>
    </source>
</evidence>
<dbReference type="Proteomes" id="UP001183610">
    <property type="component" value="Unassembled WGS sequence"/>
</dbReference>
<dbReference type="Gene3D" id="3.40.1410.10">
    <property type="entry name" value="Chorismate lyase-like"/>
    <property type="match status" value="1"/>
</dbReference>
<dbReference type="InterPro" id="IPR036390">
    <property type="entry name" value="WH_DNA-bd_sf"/>
</dbReference>
<feature type="region of interest" description="Disordered" evidence="4">
    <location>
        <begin position="69"/>
        <end position="96"/>
    </location>
</feature>
<dbReference type="InterPro" id="IPR036388">
    <property type="entry name" value="WH-like_DNA-bd_sf"/>
</dbReference>
<dbReference type="CDD" id="cd07377">
    <property type="entry name" value="WHTH_GntR"/>
    <property type="match status" value="1"/>
</dbReference>
<evidence type="ECO:0000256" key="1">
    <source>
        <dbReference type="ARBA" id="ARBA00023015"/>
    </source>
</evidence>
<keyword evidence="3" id="KW-0804">Transcription</keyword>
<dbReference type="SUPFAM" id="SSF46785">
    <property type="entry name" value="Winged helix' DNA-binding domain"/>
    <property type="match status" value="1"/>
</dbReference>
<accession>A0ABU2R5I9</accession>
<protein>
    <submittedName>
        <fullName evidence="6">GntR family transcriptional regulator</fullName>
    </submittedName>
</protein>
<dbReference type="PANTHER" id="PTHR44846:SF17">
    <property type="entry name" value="GNTR-FAMILY TRANSCRIPTIONAL REGULATOR"/>
    <property type="match status" value="1"/>
</dbReference>
<dbReference type="InterPro" id="IPR000524">
    <property type="entry name" value="Tscrpt_reg_HTH_GntR"/>
</dbReference>
<dbReference type="PANTHER" id="PTHR44846">
    <property type="entry name" value="MANNOSYL-D-GLYCERATE TRANSPORT/METABOLISM SYSTEM REPRESSOR MNGR-RELATED"/>
    <property type="match status" value="1"/>
</dbReference>
<dbReference type="PROSITE" id="PS50949">
    <property type="entry name" value="HTH_GNTR"/>
    <property type="match status" value="1"/>
</dbReference>
<keyword evidence="7" id="KW-1185">Reference proteome</keyword>
<dbReference type="InterPro" id="IPR050679">
    <property type="entry name" value="Bact_HTH_transcr_reg"/>
</dbReference>
<comment type="caution">
    <text evidence="6">The sequence shown here is derived from an EMBL/GenBank/DDBJ whole genome shotgun (WGS) entry which is preliminary data.</text>
</comment>
<dbReference type="SMART" id="SM00345">
    <property type="entry name" value="HTH_GNTR"/>
    <property type="match status" value="1"/>
</dbReference>
<evidence type="ECO:0000313" key="6">
    <source>
        <dbReference type="EMBL" id="MDT0411953.1"/>
    </source>
</evidence>
<dbReference type="SUPFAM" id="SSF64288">
    <property type="entry name" value="Chorismate lyase-like"/>
    <property type="match status" value="1"/>
</dbReference>
<evidence type="ECO:0000313" key="7">
    <source>
        <dbReference type="Proteomes" id="UP001183610"/>
    </source>
</evidence>
<evidence type="ECO:0000259" key="5">
    <source>
        <dbReference type="PROSITE" id="PS50949"/>
    </source>
</evidence>
<name>A0ABU2R5I9_9ACTN</name>
<dbReference type="SMART" id="SM00866">
    <property type="entry name" value="UTRA"/>
    <property type="match status" value="1"/>
</dbReference>
<keyword evidence="2" id="KW-0238">DNA-binding</keyword>
<proteinExistence type="predicted"/>
<reference evidence="7" key="1">
    <citation type="submission" date="2023-07" db="EMBL/GenBank/DDBJ databases">
        <title>30 novel species of actinomycetes from the DSMZ collection.</title>
        <authorList>
            <person name="Nouioui I."/>
        </authorList>
    </citation>
    <scope>NUCLEOTIDE SEQUENCE [LARGE SCALE GENOMIC DNA]</scope>
    <source>
        <strain evidence="7">DSM 41979</strain>
    </source>
</reference>
<dbReference type="Pfam" id="PF07702">
    <property type="entry name" value="UTRA"/>
    <property type="match status" value="1"/>
</dbReference>
<dbReference type="Pfam" id="PF00392">
    <property type="entry name" value="GntR"/>
    <property type="match status" value="1"/>
</dbReference>
<keyword evidence="1" id="KW-0805">Transcription regulation</keyword>
<evidence type="ECO:0000256" key="2">
    <source>
        <dbReference type="ARBA" id="ARBA00023125"/>
    </source>
</evidence>
<gene>
    <name evidence="6" type="ORF">RM698_23255</name>
</gene>
<evidence type="ECO:0000256" key="4">
    <source>
        <dbReference type="SAM" id="MobiDB-lite"/>
    </source>
</evidence>
<feature type="domain" description="HTH gntR-type" evidence="5">
    <location>
        <begin position="12"/>
        <end position="80"/>
    </location>
</feature>
<organism evidence="6 7">
    <name type="scientific">Streptomyces evansiae</name>
    <dbReference type="NCBI Taxonomy" id="3075535"/>
    <lineage>
        <taxon>Bacteria</taxon>
        <taxon>Bacillati</taxon>
        <taxon>Actinomycetota</taxon>
        <taxon>Actinomycetes</taxon>
        <taxon>Kitasatosporales</taxon>
        <taxon>Streptomycetaceae</taxon>
        <taxon>Streptomyces</taxon>
    </lineage>
</organism>
<dbReference type="InterPro" id="IPR028978">
    <property type="entry name" value="Chorismate_lyase_/UTRA_dom_sf"/>
</dbReference>
<dbReference type="RefSeq" id="WP_010267305.1">
    <property type="nucleotide sequence ID" value="NZ_JAVRET010000064.1"/>
</dbReference>
<dbReference type="EMBL" id="JAVRET010000064">
    <property type="protein sequence ID" value="MDT0411953.1"/>
    <property type="molecule type" value="Genomic_DNA"/>
</dbReference>
<dbReference type="Gene3D" id="1.10.10.10">
    <property type="entry name" value="Winged helix-like DNA-binding domain superfamily/Winged helix DNA-binding domain"/>
    <property type="match status" value="1"/>
</dbReference>